<feature type="transmembrane region" description="Helical" evidence="1">
    <location>
        <begin position="82"/>
        <end position="103"/>
    </location>
</feature>
<dbReference type="RefSeq" id="WP_035078132.1">
    <property type="nucleotide sequence ID" value="NZ_JMIH01000028.1"/>
</dbReference>
<dbReference type="EMBL" id="JMIH01000028">
    <property type="protein sequence ID" value="KEO72025.1"/>
    <property type="molecule type" value="Genomic_DNA"/>
</dbReference>
<feature type="transmembrane region" description="Helical" evidence="1">
    <location>
        <begin position="42"/>
        <end position="61"/>
    </location>
</feature>
<name>A0A074KUT5_9BACT</name>
<organism evidence="2 3">
    <name type="scientific">Anditalea andensis</name>
    <dbReference type="NCBI Taxonomy" id="1048983"/>
    <lineage>
        <taxon>Bacteria</taxon>
        <taxon>Pseudomonadati</taxon>
        <taxon>Bacteroidota</taxon>
        <taxon>Cytophagia</taxon>
        <taxon>Cytophagales</taxon>
        <taxon>Cytophagaceae</taxon>
        <taxon>Anditalea</taxon>
    </lineage>
</organism>
<keyword evidence="1" id="KW-0812">Transmembrane</keyword>
<evidence type="ECO:0000256" key="1">
    <source>
        <dbReference type="SAM" id="Phobius"/>
    </source>
</evidence>
<gene>
    <name evidence="2" type="ORF">EL17_19100</name>
</gene>
<keyword evidence="1" id="KW-1133">Transmembrane helix</keyword>
<dbReference type="Proteomes" id="UP000027821">
    <property type="component" value="Unassembled WGS sequence"/>
</dbReference>
<evidence type="ECO:0000313" key="3">
    <source>
        <dbReference type="Proteomes" id="UP000027821"/>
    </source>
</evidence>
<dbReference type="OrthoDB" id="894278at2"/>
<feature type="transmembrane region" description="Helical" evidence="1">
    <location>
        <begin position="109"/>
        <end position="128"/>
    </location>
</feature>
<dbReference type="eggNOG" id="ENOG5034C1G">
    <property type="taxonomic scope" value="Bacteria"/>
</dbReference>
<reference evidence="2 3" key="1">
    <citation type="submission" date="2014-04" db="EMBL/GenBank/DDBJ databases">
        <title>Characterization and application of a salt tolerant electro-active bacterium.</title>
        <authorList>
            <person name="Yang L."/>
            <person name="Wei S."/>
            <person name="Tay Q.X.M."/>
        </authorList>
    </citation>
    <scope>NUCLEOTIDE SEQUENCE [LARGE SCALE GENOMIC DNA]</scope>
    <source>
        <strain evidence="2 3">LY1</strain>
    </source>
</reference>
<accession>A0A074KUT5</accession>
<feature type="transmembrane region" description="Helical" evidence="1">
    <location>
        <begin position="14"/>
        <end position="36"/>
    </location>
</feature>
<keyword evidence="3" id="KW-1185">Reference proteome</keyword>
<keyword evidence="1" id="KW-0472">Membrane</keyword>
<evidence type="ECO:0000313" key="2">
    <source>
        <dbReference type="EMBL" id="KEO72025.1"/>
    </source>
</evidence>
<dbReference type="AlphaFoldDB" id="A0A074KUT5"/>
<proteinExistence type="predicted"/>
<dbReference type="STRING" id="1048983.EL17_19100"/>
<sequence length="137" mass="15909">MKVDVDFPLLNRKWLLLGYAFIPLPFILIIGSFFTKIDVGDYILDLMSGCWAAGFLILNLTRQNAEDEMVQKIRLQAYQLGFFYLLLGLFVQVIFNFIVSFWGFSGVTISTFSVLFLLNFYIFIAFHFQKFNNSQSI</sequence>
<protein>
    <submittedName>
        <fullName evidence="2">Uncharacterized protein</fullName>
    </submittedName>
</protein>
<comment type="caution">
    <text evidence="2">The sequence shown here is derived from an EMBL/GenBank/DDBJ whole genome shotgun (WGS) entry which is preliminary data.</text>
</comment>